<name>A0A1Q9APA0_9HYPH</name>
<evidence type="ECO:0000256" key="1">
    <source>
        <dbReference type="SAM" id="Phobius"/>
    </source>
</evidence>
<feature type="transmembrane region" description="Helical" evidence="1">
    <location>
        <begin position="83"/>
        <end position="112"/>
    </location>
</feature>
<proteinExistence type="predicted"/>
<reference evidence="2 3" key="1">
    <citation type="submission" date="2016-09" db="EMBL/GenBank/DDBJ databases">
        <title>Rhizobium sp. nov., a novel species isolated from the rice rhizosphere.</title>
        <authorList>
            <person name="Zhao J."/>
            <person name="Zhang X."/>
        </authorList>
    </citation>
    <scope>NUCLEOTIDE SEQUENCE [LARGE SCALE GENOMIC DNA]</scope>
    <source>
        <strain evidence="2 3">MH17</strain>
    </source>
</reference>
<keyword evidence="1" id="KW-0812">Transmembrane</keyword>
<keyword evidence="1" id="KW-0472">Membrane</keyword>
<dbReference type="AlphaFoldDB" id="A0A1Q9APA0"/>
<sequence length="164" mass="17545">MLYGGFKALFGSPYLYIAAGLTGLLFPFWRSVNNEGQRLWAQTAIDTVPSMLGFSMGGMAIMLAFSNASIFRAITQSGSPTSYFVTVVANFYHFILVQTLAIILALLCMAYPNDGTSVVGFLSFTYAILVGLATAGQLLGTAQIFNASGSLPERDDPSKPSDDN</sequence>
<keyword evidence="1" id="KW-1133">Transmembrane helix</keyword>
<protein>
    <submittedName>
        <fullName evidence="2">Uncharacterized protein</fullName>
    </submittedName>
</protein>
<feature type="transmembrane region" description="Helical" evidence="1">
    <location>
        <begin position="50"/>
        <end position="71"/>
    </location>
</feature>
<evidence type="ECO:0000313" key="2">
    <source>
        <dbReference type="EMBL" id="OLP57144.1"/>
    </source>
</evidence>
<dbReference type="Proteomes" id="UP000186143">
    <property type="component" value="Unassembled WGS sequence"/>
</dbReference>
<dbReference type="OrthoDB" id="8300046at2"/>
<organism evidence="2 3">
    <name type="scientific">Xaviernesmea rhizosphaerae</name>
    <dbReference type="NCBI Taxonomy" id="1672749"/>
    <lineage>
        <taxon>Bacteria</taxon>
        <taxon>Pseudomonadati</taxon>
        <taxon>Pseudomonadota</taxon>
        <taxon>Alphaproteobacteria</taxon>
        <taxon>Hyphomicrobiales</taxon>
        <taxon>Rhizobiaceae</taxon>
        <taxon>Rhizobium/Agrobacterium group</taxon>
        <taxon>Xaviernesmea</taxon>
    </lineage>
</organism>
<feature type="transmembrane region" description="Helical" evidence="1">
    <location>
        <begin position="118"/>
        <end position="139"/>
    </location>
</feature>
<gene>
    <name evidence="2" type="ORF">BJF92_06335</name>
</gene>
<evidence type="ECO:0000313" key="3">
    <source>
        <dbReference type="Proteomes" id="UP000186143"/>
    </source>
</evidence>
<comment type="caution">
    <text evidence="2">The sequence shown here is derived from an EMBL/GenBank/DDBJ whole genome shotgun (WGS) entry which is preliminary data.</text>
</comment>
<dbReference type="EMBL" id="MKIO01000019">
    <property type="protein sequence ID" value="OLP57144.1"/>
    <property type="molecule type" value="Genomic_DNA"/>
</dbReference>
<feature type="transmembrane region" description="Helical" evidence="1">
    <location>
        <begin position="12"/>
        <end position="30"/>
    </location>
</feature>
<accession>A0A1Q9APA0</accession>